<dbReference type="AlphaFoldDB" id="A0A2U2N699"/>
<dbReference type="InterPro" id="IPR013785">
    <property type="entry name" value="Aldolase_TIM"/>
</dbReference>
<dbReference type="OrthoDB" id="9805177at2"/>
<dbReference type="GO" id="GO:0008675">
    <property type="term" value="F:2-dehydro-3-deoxy-phosphogluconate aldolase activity"/>
    <property type="evidence" value="ECO:0007669"/>
    <property type="project" value="UniProtKB-EC"/>
</dbReference>
<dbReference type="SUPFAM" id="SSF51569">
    <property type="entry name" value="Aldolase"/>
    <property type="match status" value="1"/>
</dbReference>
<dbReference type="PANTHER" id="PTHR30246">
    <property type="entry name" value="2-KETO-3-DEOXY-6-PHOSPHOGLUCONATE ALDOLASE"/>
    <property type="match status" value="1"/>
</dbReference>
<dbReference type="NCBIfam" id="NF004325">
    <property type="entry name" value="PRK05718.1"/>
    <property type="match status" value="1"/>
</dbReference>
<dbReference type="InterPro" id="IPR031338">
    <property type="entry name" value="KDPG/KHG_AS_2"/>
</dbReference>
<dbReference type="CDD" id="cd00452">
    <property type="entry name" value="KDPG_aldolase"/>
    <property type="match status" value="1"/>
</dbReference>
<evidence type="ECO:0000313" key="10">
    <source>
        <dbReference type="EMBL" id="PWG64660.1"/>
    </source>
</evidence>
<comment type="similarity">
    <text evidence="3">Belongs to the KHG/KDPG aldolase family.</text>
</comment>
<dbReference type="Proteomes" id="UP000245474">
    <property type="component" value="Unassembled WGS sequence"/>
</dbReference>
<dbReference type="InterPro" id="IPR000887">
    <property type="entry name" value="Aldlse_KDPG_KHG"/>
</dbReference>
<sequence>MTPTIAEVMGRAPVIPVLEIEDRAQAVPLARALVAGGLPVLEVTLRTGAALEAVAAIRREVPEALVGVGTVTRVGHCREAADAGASFLVSPGVTERLLAAAEAAGLGLLPGIATASEIILAGEAGLRHLKFFPAEANGGTAALRALRGPFPDVRFCPTGGVRPQNFLDYLSLPNVLCVGGSWLAPASALAAGDWDRITDLARQVSGERPRALAAGQPWDDDALSSVAGEEDPGAAAEDLRG</sequence>
<keyword evidence="6 10" id="KW-0456">Lyase</keyword>
<feature type="compositionally biased region" description="Acidic residues" evidence="9">
    <location>
        <begin position="218"/>
        <end position="232"/>
    </location>
</feature>
<dbReference type="PANTHER" id="PTHR30246:SF1">
    <property type="entry name" value="2-DEHYDRO-3-DEOXY-6-PHOSPHOGALACTONATE ALDOLASE-RELATED"/>
    <property type="match status" value="1"/>
</dbReference>
<feature type="region of interest" description="Disordered" evidence="9">
    <location>
        <begin position="207"/>
        <end position="241"/>
    </location>
</feature>
<dbReference type="Pfam" id="PF01081">
    <property type="entry name" value="Aldolase"/>
    <property type="match status" value="1"/>
</dbReference>
<comment type="caution">
    <text evidence="10">The sequence shown here is derived from an EMBL/GenBank/DDBJ whole genome shotgun (WGS) entry which is preliminary data.</text>
</comment>
<dbReference type="InterPro" id="IPR031337">
    <property type="entry name" value="KDPG/KHG_AS_1"/>
</dbReference>
<dbReference type="PROSITE" id="PS00160">
    <property type="entry name" value="ALDOLASE_KDPG_KHG_2"/>
    <property type="match status" value="1"/>
</dbReference>
<evidence type="ECO:0000256" key="9">
    <source>
        <dbReference type="SAM" id="MobiDB-lite"/>
    </source>
</evidence>
<gene>
    <name evidence="10" type="ORF">DEM34_04855</name>
</gene>
<evidence type="ECO:0000256" key="5">
    <source>
        <dbReference type="ARBA" id="ARBA00013063"/>
    </source>
</evidence>
<keyword evidence="7" id="KW-0704">Schiff base</keyword>
<name>A0A2U2N699_9GAMM</name>
<evidence type="ECO:0000256" key="3">
    <source>
        <dbReference type="ARBA" id="ARBA00006906"/>
    </source>
</evidence>
<keyword evidence="11" id="KW-1185">Reference proteome</keyword>
<comment type="catalytic activity">
    <reaction evidence="1">
        <text>2-dehydro-3-deoxy-6-phospho-D-gluconate = D-glyceraldehyde 3-phosphate + pyruvate</text>
        <dbReference type="Rhea" id="RHEA:17089"/>
        <dbReference type="ChEBI" id="CHEBI:15361"/>
        <dbReference type="ChEBI" id="CHEBI:57569"/>
        <dbReference type="ChEBI" id="CHEBI:59776"/>
        <dbReference type="EC" id="4.1.2.14"/>
    </reaction>
</comment>
<comment type="pathway">
    <text evidence="2">Carbohydrate acid metabolism; 2-dehydro-3-deoxy-D-gluconate degradation; D-glyceraldehyde 3-phosphate and pyruvate from 2-dehydro-3-deoxy-D-gluconate: step 2/2.</text>
</comment>
<keyword evidence="8" id="KW-0119">Carbohydrate metabolism</keyword>
<evidence type="ECO:0000256" key="2">
    <source>
        <dbReference type="ARBA" id="ARBA00004736"/>
    </source>
</evidence>
<protein>
    <recommendedName>
        <fullName evidence="5">2-dehydro-3-deoxy-phosphogluconate aldolase</fullName>
        <ecNumber evidence="5">4.1.2.14</ecNumber>
    </recommendedName>
</protein>
<evidence type="ECO:0000256" key="4">
    <source>
        <dbReference type="ARBA" id="ARBA00011233"/>
    </source>
</evidence>
<evidence type="ECO:0000256" key="8">
    <source>
        <dbReference type="ARBA" id="ARBA00023277"/>
    </source>
</evidence>
<dbReference type="EMBL" id="QFFI01000005">
    <property type="protein sequence ID" value="PWG64660.1"/>
    <property type="molecule type" value="Genomic_DNA"/>
</dbReference>
<proteinExistence type="inferred from homology"/>
<comment type="subunit">
    <text evidence="4">Homotrimer.</text>
</comment>
<evidence type="ECO:0000313" key="11">
    <source>
        <dbReference type="Proteomes" id="UP000245474"/>
    </source>
</evidence>
<evidence type="ECO:0000256" key="6">
    <source>
        <dbReference type="ARBA" id="ARBA00023239"/>
    </source>
</evidence>
<reference evidence="10 11" key="1">
    <citation type="submission" date="2018-05" db="EMBL/GenBank/DDBJ databases">
        <title>Spiribacter halobius sp. nov., a moderately halophilic bacterium isolated from marine solar saltern.</title>
        <authorList>
            <person name="Zheng W.-S."/>
            <person name="Lu D.-C."/>
            <person name="Du Z.-J."/>
        </authorList>
    </citation>
    <scope>NUCLEOTIDE SEQUENCE [LARGE SCALE GENOMIC DNA]</scope>
    <source>
        <strain evidence="10 11">E85</strain>
    </source>
</reference>
<accession>A0A2U2N699</accession>
<organism evidence="10 11">
    <name type="scientific">Sediminicurvatus halobius</name>
    <dbReference type="NCBI Taxonomy" id="2182432"/>
    <lineage>
        <taxon>Bacteria</taxon>
        <taxon>Pseudomonadati</taxon>
        <taxon>Pseudomonadota</taxon>
        <taxon>Gammaproteobacteria</taxon>
        <taxon>Chromatiales</taxon>
        <taxon>Ectothiorhodospiraceae</taxon>
        <taxon>Sediminicurvatus</taxon>
    </lineage>
</organism>
<dbReference type="EC" id="4.1.2.14" evidence="5"/>
<dbReference type="PROSITE" id="PS00159">
    <property type="entry name" value="ALDOLASE_KDPG_KHG_1"/>
    <property type="match status" value="1"/>
</dbReference>
<evidence type="ECO:0000256" key="1">
    <source>
        <dbReference type="ARBA" id="ARBA00000654"/>
    </source>
</evidence>
<dbReference type="NCBIfam" id="TIGR01182">
    <property type="entry name" value="eda"/>
    <property type="match status" value="1"/>
</dbReference>
<dbReference type="Gene3D" id="3.20.20.70">
    <property type="entry name" value="Aldolase class I"/>
    <property type="match status" value="1"/>
</dbReference>
<evidence type="ECO:0000256" key="7">
    <source>
        <dbReference type="ARBA" id="ARBA00023270"/>
    </source>
</evidence>
<dbReference type="RefSeq" id="WP_109676830.1">
    <property type="nucleotide sequence ID" value="NZ_CP086615.1"/>
</dbReference>